<feature type="transmembrane region" description="Helical" evidence="1">
    <location>
        <begin position="119"/>
        <end position="138"/>
    </location>
</feature>
<dbReference type="PANTHER" id="PTHR34220">
    <property type="entry name" value="SENSOR HISTIDINE KINASE YPDA"/>
    <property type="match status" value="1"/>
</dbReference>
<dbReference type="Gene3D" id="3.30.565.10">
    <property type="entry name" value="Histidine kinase-like ATPase, C-terminal domain"/>
    <property type="match status" value="1"/>
</dbReference>
<accession>A0A9D7S945</accession>
<keyword evidence="3" id="KW-0418">Kinase</keyword>
<evidence type="ECO:0000313" key="3">
    <source>
        <dbReference type="EMBL" id="MBK9718245.1"/>
    </source>
</evidence>
<dbReference type="GO" id="GO:0000155">
    <property type="term" value="F:phosphorelay sensor kinase activity"/>
    <property type="evidence" value="ECO:0007669"/>
    <property type="project" value="InterPro"/>
</dbReference>
<dbReference type="InterPro" id="IPR036890">
    <property type="entry name" value="HATPase_C_sf"/>
</dbReference>
<keyword evidence="3" id="KW-0808">Transferase</keyword>
<organism evidence="3 4">
    <name type="scientific">Candidatus Defluviibacterium haderslevense</name>
    <dbReference type="NCBI Taxonomy" id="2981993"/>
    <lineage>
        <taxon>Bacteria</taxon>
        <taxon>Pseudomonadati</taxon>
        <taxon>Bacteroidota</taxon>
        <taxon>Saprospiria</taxon>
        <taxon>Saprospirales</taxon>
        <taxon>Saprospiraceae</taxon>
        <taxon>Candidatus Defluviibacterium</taxon>
    </lineage>
</organism>
<keyword evidence="1" id="KW-0812">Transmembrane</keyword>
<sequence length="350" mass="40776">MFKNKKSIELLPTNSISWISAQVLFWLIFISIWLYFSPKEWSYSKDVSWTLINTCFYIVLVNVNLRFLLPRLMQSQSMIIYTSSLLGLGIVLTPIKIWFNTHFCYGDLLCPNWITDAKFHYISMIVLAAISSLVRIPLDWLTVQKEKKELITKNVQTELQFLKNQINPHFLFNTLNNLYALTLKKSDDAPDVVLKLSDMMRYMLYECNEKEVPLEKEIQYIKNYIELEKIRLSKNAEINISIEGEYQSTRVAPLLFIPFIENSFKHGIKTSLNNAFIDIQFMITDQEIQFIVKNSKSDHLPGHGHARKVGGIGLVNVKKRLELIYPKTHQLEINSLPDAYEIQLNITTNK</sequence>
<dbReference type="PANTHER" id="PTHR34220:SF7">
    <property type="entry name" value="SENSOR HISTIDINE KINASE YPDA"/>
    <property type="match status" value="1"/>
</dbReference>
<dbReference type="GO" id="GO:0016020">
    <property type="term" value="C:membrane"/>
    <property type="evidence" value="ECO:0007669"/>
    <property type="project" value="InterPro"/>
</dbReference>
<protein>
    <submittedName>
        <fullName evidence="3">Sensor histidine kinase</fullName>
    </submittedName>
</protein>
<reference evidence="3 4" key="1">
    <citation type="submission" date="2020-10" db="EMBL/GenBank/DDBJ databases">
        <title>Connecting structure to function with the recovery of over 1000 high-quality activated sludge metagenome-assembled genomes encoding full-length rRNA genes using long-read sequencing.</title>
        <authorList>
            <person name="Singleton C.M."/>
            <person name="Petriglieri F."/>
            <person name="Kristensen J.M."/>
            <person name="Kirkegaard R.H."/>
            <person name="Michaelsen T.Y."/>
            <person name="Andersen M.H."/>
            <person name="Karst S.M."/>
            <person name="Dueholm M.S."/>
            <person name="Nielsen P.H."/>
            <person name="Albertsen M."/>
        </authorList>
    </citation>
    <scope>NUCLEOTIDE SEQUENCE [LARGE SCALE GENOMIC DNA]</scope>
    <source>
        <strain evidence="3">Ribe_18-Q3-R11-54_BAT3C.373</strain>
    </source>
</reference>
<gene>
    <name evidence="3" type="ORF">IPO85_12165</name>
</gene>
<dbReference type="InterPro" id="IPR010559">
    <property type="entry name" value="Sig_transdc_His_kin_internal"/>
</dbReference>
<dbReference type="Proteomes" id="UP000808349">
    <property type="component" value="Unassembled WGS sequence"/>
</dbReference>
<keyword evidence="1" id="KW-1133">Transmembrane helix</keyword>
<feature type="domain" description="Signal transduction histidine kinase internal region" evidence="2">
    <location>
        <begin position="157"/>
        <end position="234"/>
    </location>
</feature>
<dbReference type="AlphaFoldDB" id="A0A9D7S945"/>
<name>A0A9D7S945_9BACT</name>
<dbReference type="EMBL" id="JADKFW010000008">
    <property type="protein sequence ID" value="MBK9718245.1"/>
    <property type="molecule type" value="Genomic_DNA"/>
</dbReference>
<proteinExistence type="predicted"/>
<dbReference type="Pfam" id="PF06580">
    <property type="entry name" value="His_kinase"/>
    <property type="match status" value="1"/>
</dbReference>
<evidence type="ECO:0000256" key="1">
    <source>
        <dbReference type="SAM" id="Phobius"/>
    </source>
</evidence>
<feature type="transmembrane region" description="Helical" evidence="1">
    <location>
        <begin position="16"/>
        <end position="36"/>
    </location>
</feature>
<evidence type="ECO:0000259" key="2">
    <source>
        <dbReference type="Pfam" id="PF06580"/>
    </source>
</evidence>
<comment type="caution">
    <text evidence="3">The sequence shown here is derived from an EMBL/GenBank/DDBJ whole genome shotgun (WGS) entry which is preliminary data.</text>
</comment>
<evidence type="ECO:0000313" key="4">
    <source>
        <dbReference type="Proteomes" id="UP000808349"/>
    </source>
</evidence>
<keyword evidence="1" id="KW-0472">Membrane</keyword>
<dbReference type="InterPro" id="IPR050640">
    <property type="entry name" value="Bact_2-comp_sensor_kinase"/>
</dbReference>
<feature type="transmembrane region" description="Helical" evidence="1">
    <location>
        <begin position="48"/>
        <end position="67"/>
    </location>
</feature>
<feature type="transmembrane region" description="Helical" evidence="1">
    <location>
        <begin position="79"/>
        <end position="99"/>
    </location>
</feature>